<evidence type="ECO:0000313" key="3">
    <source>
        <dbReference type="Proteomes" id="UP000622552"/>
    </source>
</evidence>
<comment type="caution">
    <text evidence="2">The sequence shown here is derived from an EMBL/GenBank/DDBJ whole genome shotgun (WGS) entry which is preliminary data.</text>
</comment>
<keyword evidence="3" id="KW-1185">Reference proteome</keyword>
<dbReference type="Proteomes" id="UP000622552">
    <property type="component" value="Unassembled WGS sequence"/>
</dbReference>
<name>A0A8J7KQ91_9ACTN</name>
<protein>
    <submittedName>
        <fullName evidence="2">Uncharacterized protein</fullName>
    </submittedName>
</protein>
<feature type="region of interest" description="Disordered" evidence="1">
    <location>
        <begin position="32"/>
        <end position="72"/>
    </location>
</feature>
<dbReference type="AlphaFoldDB" id="A0A8J7KQ91"/>
<accession>A0A8J7KQ91</accession>
<evidence type="ECO:0000313" key="2">
    <source>
        <dbReference type="EMBL" id="MBG6137142.1"/>
    </source>
</evidence>
<proteinExistence type="predicted"/>
<gene>
    <name evidence="2" type="ORF">IW245_003336</name>
</gene>
<dbReference type="EMBL" id="JADOUF010000001">
    <property type="protein sequence ID" value="MBG6137142.1"/>
    <property type="molecule type" value="Genomic_DNA"/>
</dbReference>
<dbReference type="RefSeq" id="WP_197004043.1">
    <property type="nucleotide sequence ID" value="NZ_BONS01000022.1"/>
</dbReference>
<organism evidence="2 3">
    <name type="scientific">Longispora fulva</name>
    <dbReference type="NCBI Taxonomy" id="619741"/>
    <lineage>
        <taxon>Bacteria</taxon>
        <taxon>Bacillati</taxon>
        <taxon>Actinomycetota</taxon>
        <taxon>Actinomycetes</taxon>
        <taxon>Micromonosporales</taxon>
        <taxon>Micromonosporaceae</taxon>
        <taxon>Longispora</taxon>
    </lineage>
</organism>
<sequence length="72" mass="8157">MAAFPINSAPLAPARDRRHLFDPYDVEEFTDQRWLPDDGTDTEADEGRLLAGPPEWHRHLVVEASGGHRRHG</sequence>
<evidence type="ECO:0000256" key="1">
    <source>
        <dbReference type="SAM" id="MobiDB-lite"/>
    </source>
</evidence>
<reference evidence="2" key="1">
    <citation type="submission" date="2020-11" db="EMBL/GenBank/DDBJ databases">
        <title>Sequencing the genomes of 1000 actinobacteria strains.</title>
        <authorList>
            <person name="Klenk H.-P."/>
        </authorList>
    </citation>
    <scope>NUCLEOTIDE SEQUENCE</scope>
    <source>
        <strain evidence="2">DSM 45356</strain>
    </source>
</reference>